<dbReference type="InterPro" id="IPR026444">
    <property type="entry name" value="Secre_tail"/>
</dbReference>
<sequence length="156" mass="17378">MTRKVPILLLTLLLSLSTQAKVTNIIVWLTSGETVTYSLAEHPKVIPGSEEVKITTTKSEIVYNAGEVKKITFDDPTSIEQKVADSTNETVRFYGNAMHLSGFKAGESVRVFDTSGKLCYSYQTDNVGGLTIRLDNFQKGIYIVKTNRYSSKFIKK</sequence>
<keyword evidence="3" id="KW-1185">Reference proteome</keyword>
<proteinExistence type="predicted"/>
<dbReference type="EMBL" id="SDIK01000018">
    <property type="protein sequence ID" value="TXJ62843.1"/>
    <property type="molecule type" value="Genomic_DNA"/>
</dbReference>
<dbReference type="Proteomes" id="UP000321612">
    <property type="component" value="Unassembled WGS sequence"/>
</dbReference>
<evidence type="ECO:0000313" key="3">
    <source>
        <dbReference type="Proteomes" id="UP000321612"/>
    </source>
</evidence>
<reference evidence="3" key="1">
    <citation type="submission" date="2019-05" db="EMBL/GenBank/DDBJ databases">
        <title>Prevotella brunnea sp. nov., isolated from a wound of a patient.</title>
        <authorList>
            <person name="Buhl M."/>
        </authorList>
    </citation>
    <scope>NUCLEOTIDE SEQUENCE [LARGE SCALE GENOMIC DNA]</scope>
    <source>
        <strain evidence="3">A2672</strain>
    </source>
</reference>
<keyword evidence="1" id="KW-0732">Signal</keyword>
<comment type="caution">
    <text evidence="2">The sequence shown here is derived from an EMBL/GenBank/DDBJ whole genome shotgun (WGS) entry which is preliminary data.</text>
</comment>
<dbReference type="OrthoDB" id="1070919at2"/>
<dbReference type="AlphaFoldDB" id="A0A5C8GL83"/>
<protein>
    <submittedName>
        <fullName evidence="2">T9SS type A sorting domain-containing protein</fullName>
    </submittedName>
</protein>
<dbReference type="RefSeq" id="WP_130830134.1">
    <property type="nucleotide sequence ID" value="NZ_SDIK01000018.1"/>
</dbReference>
<gene>
    <name evidence="2" type="ORF">ETF27_03020</name>
</gene>
<dbReference type="NCBIfam" id="TIGR04183">
    <property type="entry name" value="Por_Secre_tail"/>
    <property type="match status" value="1"/>
</dbReference>
<feature type="signal peptide" evidence="1">
    <location>
        <begin position="1"/>
        <end position="20"/>
    </location>
</feature>
<evidence type="ECO:0000256" key="1">
    <source>
        <dbReference type="SAM" id="SignalP"/>
    </source>
</evidence>
<feature type="chain" id="PRO_5023071884" evidence="1">
    <location>
        <begin position="21"/>
        <end position="156"/>
    </location>
</feature>
<accession>A0A5C8GL83</accession>
<organism evidence="2 3">
    <name type="scientific">Prevotella brunnea</name>
    <dbReference type="NCBI Taxonomy" id="2508867"/>
    <lineage>
        <taxon>Bacteria</taxon>
        <taxon>Pseudomonadati</taxon>
        <taxon>Bacteroidota</taxon>
        <taxon>Bacteroidia</taxon>
        <taxon>Bacteroidales</taxon>
        <taxon>Prevotellaceae</taxon>
        <taxon>Prevotella</taxon>
    </lineage>
</organism>
<evidence type="ECO:0000313" key="2">
    <source>
        <dbReference type="EMBL" id="TXJ62843.1"/>
    </source>
</evidence>
<name>A0A5C8GL83_9BACT</name>